<proteinExistence type="predicted"/>
<keyword evidence="3" id="KW-1185">Reference proteome</keyword>
<keyword evidence="1" id="KW-0812">Transmembrane</keyword>
<feature type="transmembrane region" description="Helical" evidence="1">
    <location>
        <begin position="42"/>
        <end position="61"/>
    </location>
</feature>
<dbReference type="EMBL" id="JAMQOL010000016">
    <property type="protein sequence ID" value="MCM4078577.1"/>
    <property type="molecule type" value="Genomic_DNA"/>
</dbReference>
<comment type="caution">
    <text evidence="2">The sequence shown here is derived from an EMBL/GenBank/DDBJ whole genome shotgun (WGS) entry which is preliminary data.</text>
</comment>
<name>A0ABT0XXR4_9ACTN</name>
<protein>
    <recommendedName>
        <fullName evidence="4">Holin</fullName>
    </recommendedName>
</protein>
<gene>
    <name evidence="2" type="ORF">LXN57_13460</name>
</gene>
<dbReference type="RefSeq" id="WP_251798418.1">
    <property type="nucleotide sequence ID" value="NZ_JAMQOL010000016.1"/>
</dbReference>
<evidence type="ECO:0000256" key="1">
    <source>
        <dbReference type="SAM" id="Phobius"/>
    </source>
</evidence>
<reference evidence="2 3" key="1">
    <citation type="submission" date="2022-06" db="EMBL/GenBank/DDBJ databases">
        <title>Actinoplanes abujensis sp. nov., isolated from Nigerian arid soil.</title>
        <authorList>
            <person name="Ding P."/>
        </authorList>
    </citation>
    <scope>NUCLEOTIDE SEQUENCE [LARGE SCALE GENOMIC DNA]</scope>
    <source>
        <strain evidence="3">TRM88002</strain>
    </source>
</reference>
<organism evidence="2 3">
    <name type="scientific">Paractinoplanes hotanensis</name>
    <dbReference type="NCBI Taxonomy" id="2906497"/>
    <lineage>
        <taxon>Bacteria</taxon>
        <taxon>Bacillati</taxon>
        <taxon>Actinomycetota</taxon>
        <taxon>Actinomycetes</taxon>
        <taxon>Micromonosporales</taxon>
        <taxon>Micromonosporaceae</taxon>
        <taxon>Paractinoplanes</taxon>
    </lineage>
</organism>
<evidence type="ECO:0000313" key="3">
    <source>
        <dbReference type="Proteomes" id="UP001523216"/>
    </source>
</evidence>
<keyword evidence="1" id="KW-0472">Membrane</keyword>
<keyword evidence="1" id="KW-1133">Transmembrane helix</keyword>
<sequence>MNTALKAVFSAATSGLIAFLSSLLTALQGENTGFATITDGQWVTAFLALIVAVAGTGTVTYQVRNRVPHSV</sequence>
<evidence type="ECO:0000313" key="2">
    <source>
        <dbReference type="EMBL" id="MCM4078577.1"/>
    </source>
</evidence>
<evidence type="ECO:0008006" key="4">
    <source>
        <dbReference type="Google" id="ProtNLM"/>
    </source>
</evidence>
<dbReference type="Proteomes" id="UP001523216">
    <property type="component" value="Unassembled WGS sequence"/>
</dbReference>
<accession>A0ABT0XXR4</accession>